<proteinExistence type="predicted"/>
<dbReference type="PROSITE" id="PS51257">
    <property type="entry name" value="PROKAR_LIPOPROTEIN"/>
    <property type="match status" value="1"/>
</dbReference>
<feature type="chain" id="PRO_5040373907" evidence="1">
    <location>
        <begin position="19"/>
        <end position="405"/>
    </location>
</feature>
<dbReference type="InterPro" id="IPR050275">
    <property type="entry name" value="PGM_Phosphatase"/>
</dbReference>
<evidence type="ECO:0000256" key="1">
    <source>
        <dbReference type="SAM" id="SignalP"/>
    </source>
</evidence>
<feature type="signal peptide" evidence="1">
    <location>
        <begin position="1"/>
        <end position="18"/>
    </location>
</feature>
<dbReference type="RefSeq" id="XP_046007215.1">
    <property type="nucleotide sequence ID" value="XM_046151438.1"/>
</dbReference>
<dbReference type="OrthoDB" id="496981at2759"/>
<dbReference type="AlphaFoldDB" id="A0A9P9BKA6"/>
<name>A0A9P9BKA6_9PEZI</name>
<keyword evidence="3" id="KW-1185">Reference proteome</keyword>
<dbReference type="GeneID" id="70180984"/>
<accession>A0A9P9BKA6</accession>
<reference evidence="2" key="1">
    <citation type="journal article" date="2021" name="Nat. Commun.">
        <title>Genetic determinants of endophytism in the Arabidopsis root mycobiome.</title>
        <authorList>
            <person name="Mesny F."/>
            <person name="Miyauchi S."/>
            <person name="Thiergart T."/>
            <person name="Pickel B."/>
            <person name="Atanasova L."/>
            <person name="Karlsson M."/>
            <person name="Huettel B."/>
            <person name="Barry K.W."/>
            <person name="Haridas S."/>
            <person name="Chen C."/>
            <person name="Bauer D."/>
            <person name="Andreopoulos W."/>
            <person name="Pangilinan J."/>
            <person name="LaButti K."/>
            <person name="Riley R."/>
            <person name="Lipzen A."/>
            <person name="Clum A."/>
            <person name="Drula E."/>
            <person name="Henrissat B."/>
            <person name="Kohler A."/>
            <person name="Grigoriev I.V."/>
            <person name="Martin F.M."/>
            <person name="Hacquard S."/>
        </authorList>
    </citation>
    <scope>NUCLEOTIDE SEQUENCE</scope>
    <source>
        <strain evidence="2">MPI-CAGE-CH-0230</strain>
    </source>
</reference>
<dbReference type="GO" id="GO:0016791">
    <property type="term" value="F:phosphatase activity"/>
    <property type="evidence" value="ECO:0007669"/>
    <property type="project" value="TreeGrafter"/>
</dbReference>
<evidence type="ECO:0000313" key="3">
    <source>
        <dbReference type="Proteomes" id="UP000756346"/>
    </source>
</evidence>
<dbReference type="GO" id="GO:0005737">
    <property type="term" value="C:cytoplasm"/>
    <property type="evidence" value="ECO:0007669"/>
    <property type="project" value="TreeGrafter"/>
</dbReference>
<comment type="caution">
    <text evidence="2">The sequence shown here is derived from an EMBL/GenBank/DDBJ whole genome shotgun (WGS) entry which is preliminary data.</text>
</comment>
<keyword evidence="1" id="KW-0732">Signal</keyword>
<evidence type="ECO:0000313" key="2">
    <source>
        <dbReference type="EMBL" id="KAH7021014.1"/>
    </source>
</evidence>
<dbReference type="InterPro" id="IPR013078">
    <property type="entry name" value="His_Pase_superF_clade-1"/>
</dbReference>
<dbReference type="PANTHER" id="PTHR48100:SF32">
    <property type="entry name" value="ANCHORED PROTEIN, PUTATIVE (AFU_ORTHOLOGUE AFUA_1G10590)-RELATED"/>
    <property type="match status" value="1"/>
</dbReference>
<dbReference type="Gene3D" id="3.40.50.1240">
    <property type="entry name" value="Phosphoglycerate mutase-like"/>
    <property type="match status" value="1"/>
</dbReference>
<dbReference type="InterPro" id="IPR029033">
    <property type="entry name" value="His_PPase_superfam"/>
</dbReference>
<gene>
    <name evidence="2" type="ORF">B0I36DRAFT_27829</name>
</gene>
<organism evidence="2 3">
    <name type="scientific">Microdochium trichocladiopsis</name>
    <dbReference type="NCBI Taxonomy" id="1682393"/>
    <lineage>
        <taxon>Eukaryota</taxon>
        <taxon>Fungi</taxon>
        <taxon>Dikarya</taxon>
        <taxon>Ascomycota</taxon>
        <taxon>Pezizomycotina</taxon>
        <taxon>Sordariomycetes</taxon>
        <taxon>Xylariomycetidae</taxon>
        <taxon>Xylariales</taxon>
        <taxon>Microdochiaceae</taxon>
        <taxon>Microdochium</taxon>
    </lineage>
</organism>
<dbReference type="Proteomes" id="UP000756346">
    <property type="component" value="Unassembled WGS sequence"/>
</dbReference>
<dbReference type="Pfam" id="PF00300">
    <property type="entry name" value="His_Phos_1"/>
    <property type="match status" value="1"/>
</dbReference>
<dbReference type="SUPFAM" id="SSF53254">
    <property type="entry name" value="Phosphoglycerate mutase-like"/>
    <property type="match status" value="1"/>
</dbReference>
<dbReference type="EMBL" id="JAGTJQ010000010">
    <property type="protein sequence ID" value="KAH7021014.1"/>
    <property type="molecule type" value="Genomic_DNA"/>
</dbReference>
<sequence length="405" mass="44565">MLSKSGLVVLSLASACMAWPWGRAGKWSDRQRTTCHGHEALLNYTTVTGFFLQDDPSTNPSGFDYTTTNYGLINQSYPTDAEFDPTGARTLWERFEYYVNSLNQAADKNTQYKVLLFGRHGEGYHNAAESAFGTPAWNCYWGPLDGNGTVTWRDAALTQAGIDQTTKAFDFWTRQLSDAVKMPAPQSYYSSPLRRCWQTAQLSFAGLRLPADRPFVPVIKEFFREGISMRTCDERNNKTWIHEQVPNFLFEDGFTELDELWRGYEAETDEAQVKRTKAVLDDVFAHDDATWISITAHSGAISKHLQVLGHRAFRLGTGQAIPVLVKAQNLRKVDTPTSTIESWWSEPTCANGPPITSIGGTGCICSTGSATATFSASASAVATESSSVTVTDGSVITPAPTTSVV</sequence>
<dbReference type="PANTHER" id="PTHR48100">
    <property type="entry name" value="BROAD-SPECIFICITY PHOSPHATASE YOR283W-RELATED"/>
    <property type="match status" value="1"/>
</dbReference>
<protein>
    <submittedName>
        <fullName evidence="2">Phosphoglycerate mutase family protein</fullName>
    </submittedName>
</protein>